<organism evidence="3 4">
    <name type="scientific">Mycolicibacterium fluoranthenivorans</name>
    <dbReference type="NCBI Taxonomy" id="258505"/>
    <lineage>
        <taxon>Bacteria</taxon>
        <taxon>Bacillati</taxon>
        <taxon>Actinomycetota</taxon>
        <taxon>Actinomycetes</taxon>
        <taxon>Mycobacteriales</taxon>
        <taxon>Mycobacteriaceae</taxon>
        <taxon>Mycolicibacterium</taxon>
    </lineage>
</organism>
<reference evidence="3 4" key="1">
    <citation type="submission" date="2020-07" db="EMBL/GenBank/DDBJ databases">
        <title>Draft genome sequence of four isobutane-metabolizing strains capable of cometabolically degrading diverse ether contaminants.</title>
        <authorList>
            <person name="Chen W."/>
            <person name="Faulkner N."/>
            <person name="Smith C."/>
            <person name="Hyman M."/>
        </authorList>
    </citation>
    <scope>NUCLEOTIDE SEQUENCE [LARGE SCALE GENOMIC DNA]</scope>
    <source>
        <strain evidence="3 4">2A</strain>
    </source>
</reference>
<name>A0A7G8P8F8_9MYCO</name>
<keyword evidence="2" id="KW-0732">Signal</keyword>
<dbReference type="AlphaFoldDB" id="A0A7G8P8F8"/>
<feature type="signal peptide" evidence="2">
    <location>
        <begin position="1"/>
        <end position="43"/>
    </location>
</feature>
<feature type="compositionally biased region" description="Gly residues" evidence="1">
    <location>
        <begin position="111"/>
        <end position="123"/>
    </location>
</feature>
<evidence type="ECO:0000256" key="2">
    <source>
        <dbReference type="SAM" id="SignalP"/>
    </source>
</evidence>
<proteinExistence type="predicted"/>
<dbReference type="EMBL" id="CP059894">
    <property type="protein sequence ID" value="QNJ90624.1"/>
    <property type="molecule type" value="Genomic_DNA"/>
</dbReference>
<sequence>MTGPESGCAMCAAISPTLRRPAAAAALSVAFAVMGLPIAVAHADDLTCSNGEVAMDGTCVPPTDNSSAALGLPQGNVGDVVSSLNNPSLFDPPYQLTEAEVASPGYNAGAGHAGGGGGGGHGR</sequence>
<protein>
    <recommendedName>
        <fullName evidence="5">Intersectin-EH binding protein Ibp1</fullName>
    </recommendedName>
</protein>
<evidence type="ECO:0000313" key="4">
    <source>
        <dbReference type="Proteomes" id="UP000515498"/>
    </source>
</evidence>
<accession>A0A7G8P8F8</accession>
<dbReference type="KEGG" id="mflu:HZU40_20450"/>
<feature type="region of interest" description="Disordered" evidence="1">
    <location>
        <begin position="101"/>
        <end position="123"/>
    </location>
</feature>
<dbReference type="Proteomes" id="UP000515498">
    <property type="component" value="Chromosome"/>
</dbReference>
<evidence type="ECO:0000256" key="1">
    <source>
        <dbReference type="SAM" id="MobiDB-lite"/>
    </source>
</evidence>
<gene>
    <name evidence="3" type="ORF">HZU40_20450</name>
</gene>
<evidence type="ECO:0000313" key="3">
    <source>
        <dbReference type="EMBL" id="QNJ90624.1"/>
    </source>
</evidence>
<feature type="chain" id="PRO_5029010998" description="Intersectin-EH binding protein Ibp1" evidence="2">
    <location>
        <begin position="44"/>
        <end position="123"/>
    </location>
</feature>
<dbReference type="RefSeq" id="WP_187095589.1">
    <property type="nucleotide sequence ID" value="NZ_CP059894.1"/>
</dbReference>
<evidence type="ECO:0008006" key="5">
    <source>
        <dbReference type="Google" id="ProtNLM"/>
    </source>
</evidence>